<evidence type="ECO:0008006" key="5">
    <source>
        <dbReference type="Google" id="ProtNLM"/>
    </source>
</evidence>
<dbReference type="Proteomes" id="UP000006247">
    <property type="component" value="Unassembled WGS sequence"/>
</dbReference>
<name>C0DZT4_9CORY</name>
<feature type="compositionally biased region" description="Low complexity" evidence="1">
    <location>
        <begin position="390"/>
        <end position="427"/>
    </location>
</feature>
<sequence length="538" mass="57784">MPPSGYDARPTTDWYGQRVVSTADHAIVLREIVAHVPRSGNFRLFDATLVLEIDNPQASSGYAVSVRWQSQVLGYLPDSDIEPYFPELARLAASGVDAVVKARLWTNMDDPSHTPGSEEFTVTVGVQPAGEIVPLNDPPLAQWVLIPRGTAITAITDRQIFKVAKNRDSGHYLVTLHLITGGIEIRLDDKYIGTLPASTSENMRALVESYDKQGLVVACHATIDVPDVLVDVNPTYKETGKPLVSPLPALAPYRKHPRDYHIPGRYQKSHRPSPAAPPQAAAQPTRAPQLQQPQPHAAPQAQAASASANAAPPRNASRQDFAASAPSPQSAQFSPAPPTSQYRGTAAAGTAPASRTKHRLIPLIVITGVLFFLIIVPVFISCVSQLTDSASSTHSTTGSSSTSATYSDESSVSESTSSASEDYASESAEPDISDSDLTEDTRNMTGTTGANEKIRGWSVFQARELCHRRVAQQLRSPQSATFESESEFAARPNANPPGWVLAGYVDLPQRSGIVRLTWACAVVPVSSDSAQSRAILVR</sequence>
<feature type="region of interest" description="Disordered" evidence="1">
    <location>
        <begin position="240"/>
        <end position="354"/>
    </location>
</feature>
<dbReference type="RefSeq" id="WP_005519404.1">
    <property type="nucleotide sequence ID" value="NZ_EQ973328.1"/>
</dbReference>
<comment type="caution">
    <text evidence="3">The sequence shown here is derived from an EMBL/GenBank/DDBJ whole genome shotgun (WGS) entry which is preliminary data.</text>
</comment>
<dbReference type="AlphaFoldDB" id="C0DZT4"/>
<feature type="compositionally biased region" description="Low complexity" evidence="1">
    <location>
        <begin position="278"/>
        <end position="334"/>
    </location>
</feature>
<evidence type="ECO:0000313" key="3">
    <source>
        <dbReference type="EMBL" id="EEG28180.1"/>
    </source>
</evidence>
<proteinExistence type="predicted"/>
<protein>
    <recommendedName>
        <fullName evidence="5">HIRAN domain-containing protein</fullName>
    </recommendedName>
</protein>
<evidence type="ECO:0000256" key="1">
    <source>
        <dbReference type="SAM" id="MobiDB-lite"/>
    </source>
</evidence>
<evidence type="ECO:0000313" key="4">
    <source>
        <dbReference type="Proteomes" id="UP000006247"/>
    </source>
</evidence>
<accession>C0DZT4</accession>
<keyword evidence="2" id="KW-0472">Membrane</keyword>
<dbReference type="HOGENOM" id="CLU_505985_0_0_11"/>
<organism evidence="3 4">
    <name type="scientific">Corynebacterium matruchotii ATCC 33806</name>
    <dbReference type="NCBI Taxonomy" id="566549"/>
    <lineage>
        <taxon>Bacteria</taxon>
        <taxon>Bacillati</taxon>
        <taxon>Actinomycetota</taxon>
        <taxon>Actinomycetes</taxon>
        <taxon>Mycobacteriales</taxon>
        <taxon>Corynebacteriaceae</taxon>
        <taxon>Corynebacterium</taxon>
    </lineage>
</organism>
<dbReference type="EMBL" id="ACEB01000003">
    <property type="protein sequence ID" value="EEG28180.1"/>
    <property type="molecule type" value="Genomic_DNA"/>
</dbReference>
<reference evidence="3 4" key="1">
    <citation type="submission" date="2009-01" db="EMBL/GenBank/DDBJ databases">
        <authorList>
            <person name="Fulton L."/>
            <person name="Clifton S."/>
            <person name="Chinwalla A.T."/>
            <person name="Mitreva M."/>
            <person name="Sodergren E."/>
            <person name="Weinstock G."/>
            <person name="Clifton S."/>
            <person name="Dooling D.J."/>
            <person name="Fulton B."/>
            <person name="Minx P."/>
            <person name="Pepin K.H."/>
            <person name="Johnson M."/>
            <person name="Bhonagiri V."/>
            <person name="Nash W.E."/>
            <person name="Mardis E.R."/>
            <person name="Wilson R.K."/>
        </authorList>
    </citation>
    <scope>NUCLEOTIDE SEQUENCE [LARGE SCALE GENOMIC DNA]</scope>
    <source>
        <strain evidence="3 4">ATCC 33806</strain>
    </source>
</reference>
<feature type="transmembrane region" description="Helical" evidence="2">
    <location>
        <begin position="360"/>
        <end position="380"/>
    </location>
</feature>
<evidence type="ECO:0000256" key="2">
    <source>
        <dbReference type="SAM" id="Phobius"/>
    </source>
</evidence>
<feature type="compositionally biased region" description="Acidic residues" evidence="1">
    <location>
        <begin position="428"/>
        <end position="438"/>
    </location>
</feature>
<gene>
    <name evidence="3" type="ORF">CORMATOL_00230</name>
</gene>
<keyword evidence="2" id="KW-0812">Transmembrane</keyword>
<feature type="region of interest" description="Disordered" evidence="1">
    <location>
        <begin position="390"/>
        <end position="449"/>
    </location>
</feature>
<keyword evidence="2" id="KW-1133">Transmembrane helix</keyword>